<dbReference type="OrthoDB" id="1748827at2759"/>
<dbReference type="InParanoid" id="A0A1Q3CSP2"/>
<dbReference type="Proteomes" id="UP000187406">
    <property type="component" value="Unassembled WGS sequence"/>
</dbReference>
<proteinExistence type="predicted"/>
<dbReference type="EMBL" id="BDDD01002833">
    <property type="protein sequence ID" value="GAV83247.1"/>
    <property type="molecule type" value="Genomic_DNA"/>
</dbReference>
<dbReference type="AlphaFoldDB" id="A0A1Q3CSP2"/>
<dbReference type="STRING" id="3775.A0A1Q3CSP2"/>
<protein>
    <submittedName>
        <fullName evidence="1">Uncharacterized protein</fullName>
    </submittedName>
</protein>
<organism evidence="1 2">
    <name type="scientific">Cephalotus follicularis</name>
    <name type="common">Albany pitcher plant</name>
    <dbReference type="NCBI Taxonomy" id="3775"/>
    <lineage>
        <taxon>Eukaryota</taxon>
        <taxon>Viridiplantae</taxon>
        <taxon>Streptophyta</taxon>
        <taxon>Embryophyta</taxon>
        <taxon>Tracheophyta</taxon>
        <taxon>Spermatophyta</taxon>
        <taxon>Magnoliopsida</taxon>
        <taxon>eudicotyledons</taxon>
        <taxon>Gunneridae</taxon>
        <taxon>Pentapetalae</taxon>
        <taxon>rosids</taxon>
        <taxon>fabids</taxon>
        <taxon>Oxalidales</taxon>
        <taxon>Cephalotaceae</taxon>
        <taxon>Cephalotus</taxon>
    </lineage>
</organism>
<dbReference type="PANTHER" id="PTHR33735:SF14">
    <property type="entry name" value="PHAGE CAPSID SCAFFOLDING PROTEIN (GPO) SERINE PEPTIDASE"/>
    <property type="match status" value="1"/>
</dbReference>
<name>A0A1Q3CSP2_CEPFO</name>
<gene>
    <name evidence="1" type="ORF">CFOL_v3_26695</name>
</gene>
<evidence type="ECO:0000313" key="1">
    <source>
        <dbReference type="EMBL" id="GAV83247.1"/>
    </source>
</evidence>
<evidence type="ECO:0000313" key="2">
    <source>
        <dbReference type="Proteomes" id="UP000187406"/>
    </source>
</evidence>
<comment type="caution">
    <text evidence="1">The sequence shown here is derived from an EMBL/GenBank/DDBJ whole genome shotgun (WGS) entry which is preliminary data.</text>
</comment>
<reference evidence="2" key="1">
    <citation type="submission" date="2016-04" db="EMBL/GenBank/DDBJ databases">
        <title>Cephalotus genome sequencing.</title>
        <authorList>
            <person name="Fukushima K."/>
            <person name="Hasebe M."/>
            <person name="Fang X."/>
        </authorList>
    </citation>
    <scope>NUCLEOTIDE SEQUENCE [LARGE SCALE GENOMIC DNA]</scope>
    <source>
        <strain evidence="2">cv. St1</strain>
    </source>
</reference>
<sequence>MSTPSSIVTHNFSCLQSHSCCRFRAILLNYNCCLVASKQNMTSHYHPGYQRLRGLGVQNASNMKMNMVVYTGVEPGPTLPPDPSHGSCRKFWILGMLLSVVFPFWRSKWGPLLKLKNEIETAVETAEHVTEIVEKVAEEVEKVAEEVADKLPEGGELKGVVKFVENVAKETDKDAHLAEEVIEKVEEIEKEVESLVEPVATNQANKIIN</sequence>
<accession>A0A1Q3CSP2</accession>
<dbReference type="PANTHER" id="PTHR33735">
    <property type="entry name" value="EXPRESSED PROTEIN"/>
    <property type="match status" value="1"/>
</dbReference>
<keyword evidence="2" id="KW-1185">Reference proteome</keyword>